<dbReference type="EMBL" id="CAJVPJ010003777">
    <property type="protein sequence ID" value="CAG8644709.1"/>
    <property type="molecule type" value="Genomic_DNA"/>
</dbReference>
<protein>
    <submittedName>
        <fullName evidence="1">3038_t:CDS:1</fullName>
    </submittedName>
</protein>
<dbReference type="Proteomes" id="UP000789572">
    <property type="component" value="Unassembled WGS sequence"/>
</dbReference>
<proteinExistence type="predicted"/>
<comment type="caution">
    <text evidence="1">The sequence shown here is derived from an EMBL/GenBank/DDBJ whole genome shotgun (WGS) entry which is preliminary data.</text>
</comment>
<keyword evidence="2" id="KW-1185">Reference proteome</keyword>
<name>A0A9N9DLQ8_9GLOM</name>
<organism evidence="1 2">
    <name type="scientific">Paraglomus occultum</name>
    <dbReference type="NCBI Taxonomy" id="144539"/>
    <lineage>
        <taxon>Eukaryota</taxon>
        <taxon>Fungi</taxon>
        <taxon>Fungi incertae sedis</taxon>
        <taxon>Mucoromycota</taxon>
        <taxon>Glomeromycotina</taxon>
        <taxon>Glomeromycetes</taxon>
        <taxon>Paraglomerales</taxon>
        <taxon>Paraglomeraceae</taxon>
        <taxon>Paraglomus</taxon>
    </lineage>
</organism>
<reference evidence="1" key="1">
    <citation type="submission" date="2021-06" db="EMBL/GenBank/DDBJ databases">
        <authorList>
            <person name="Kallberg Y."/>
            <person name="Tangrot J."/>
            <person name="Rosling A."/>
        </authorList>
    </citation>
    <scope>NUCLEOTIDE SEQUENCE</scope>
    <source>
        <strain evidence="1">IA702</strain>
    </source>
</reference>
<sequence length="118" mass="12356">MVNENLIPETVYELKEEYKIPSFEEFMQDYEYDDNLSYDDLTIGNRTTGTLGTVASIGAGTGFYFGALALSPFTGGASLVAAAALGSTASVGIAAGGTALVINASAETLNEIENELRS</sequence>
<evidence type="ECO:0000313" key="1">
    <source>
        <dbReference type="EMBL" id="CAG8644709.1"/>
    </source>
</evidence>
<accession>A0A9N9DLQ8</accession>
<dbReference type="OrthoDB" id="2444024at2759"/>
<dbReference type="AlphaFoldDB" id="A0A9N9DLQ8"/>
<feature type="non-terminal residue" evidence="1">
    <location>
        <position position="118"/>
    </location>
</feature>
<evidence type="ECO:0000313" key="2">
    <source>
        <dbReference type="Proteomes" id="UP000789572"/>
    </source>
</evidence>
<gene>
    <name evidence="1" type="ORF">POCULU_LOCUS9617</name>
</gene>